<accession>A0A127QGE9</accession>
<sequence length="42" mass="4928">MWRLAFSINHFNQGNLPCILPYSYSFASILASYSPRCYLLLR</sequence>
<gene>
    <name evidence="1" type="ORF">CAter282_1090</name>
</gene>
<dbReference type="EMBL" id="CP013235">
    <property type="protein sequence ID" value="AMP08885.1"/>
    <property type="molecule type" value="Genomic_DNA"/>
</dbReference>
<name>A0A127QGE9_9BURK</name>
<dbReference type="Proteomes" id="UP000071778">
    <property type="component" value="Chromosome"/>
</dbReference>
<evidence type="ECO:0000313" key="1">
    <source>
        <dbReference type="EMBL" id="AMP08885.1"/>
    </source>
</evidence>
<evidence type="ECO:0000313" key="2">
    <source>
        <dbReference type="Proteomes" id="UP000071778"/>
    </source>
</evidence>
<reference evidence="1 2" key="1">
    <citation type="submission" date="2015-11" db="EMBL/GenBank/DDBJ databases">
        <title>Exploring the genomic traits of fungus-feeding bacterial genus Collimonas.</title>
        <authorList>
            <person name="Song C."/>
            <person name="Schmidt R."/>
            <person name="de Jager V."/>
            <person name="Krzyzanowska D."/>
            <person name="Jongedijk E."/>
            <person name="Cankar K."/>
            <person name="Beekwilder J."/>
            <person name="van Veen A."/>
            <person name="de Boer W."/>
            <person name="van Veen J.A."/>
            <person name="Garbeva P."/>
        </authorList>
    </citation>
    <scope>NUCLEOTIDE SEQUENCE [LARGE SCALE GENOMIC DNA]</scope>
    <source>
        <strain evidence="1 2">Ter282</strain>
    </source>
</reference>
<protein>
    <submittedName>
        <fullName evidence="1">Uncharacterized protein</fullName>
    </submittedName>
</protein>
<organism evidence="1 2">
    <name type="scientific">Collimonas arenae</name>
    <dbReference type="NCBI Taxonomy" id="279058"/>
    <lineage>
        <taxon>Bacteria</taxon>
        <taxon>Pseudomonadati</taxon>
        <taxon>Pseudomonadota</taxon>
        <taxon>Betaproteobacteria</taxon>
        <taxon>Burkholderiales</taxon>
        <taxon>Oxalobacteraceae</taxon>
        <taxon>Collimonas</taxon>
    </lineage>
</organism>
<keyword evidence="2" id="KW-1185">Reference proteome</keyword>
<proteinExistence type="predicted"/>
<dbReference type="AlphaFoldDB" id="A0A127QGE9"/>